<evidence type="ECO:0000259" key="7">
    <source>
        <dbReference type="PROSITE" id="PS50089"/>
    </source>
</evidence>
<protein>
    <recommendedName>
        <fullName evidence="7">RING-type domain-containing protein</fullName>
    </recommendedName>
</protein>
<accession>A0A8H6C6B6</accession>
<dbReference type="SUPFAM" id="SSF57850">
    <property type="entry name" value="RING/U-box"/>
    <property type="match status" value="1"/>
</dbReference>
<dbReference type="RefSeq" id="XP_037147140.1">
    <property type="nucleotide sequence ID" value="XM_037297430.1"/>
</dbReference>
<dbReference type="GO" id="GO:0008270">
    <property type="term" value="F:zinc ion binding"/>
    <property type="evidence" value="ECO:0007669"/>
    <property type="project" value="UniProtKB-KW"/>
</dbReference>
<feature type="compositionally biased region" description="Acidic residues" evidence="6">
    <location>
        <begin position="81"/>
        <end position="94"/>
    </location>
</feature>
<dbReference type="InterPro" id="IPR013150">
    <property type="entry name" value="TFIIB_cyclin"/>
</dbReference>
<feature type="region of interest" description="Disordered" evidence="6">
    <location>
        <begin position="81"/>
        <end position="102"/>
    </location>
</feature>
<evidence type="ECO:0000256" key="3">
    <source>
        <dbReference type="ARBA" id="ARBA00022771"/>
    </source>
</evidence>
<name>A0A8H6C6B6_9LECA</name>
<keyword evidence="4" id="KW-0862">Zinc</keyword>
<dbReference type="Pfam" id="PF13639">
    <property type="entry name" value="zf-RING_2"/>
    <property type="match status" value="1"/>
</dbReference>
<evidence type="ECO:0000313" key="9">
    <source>
        <dbReference type="Proteomes" id="UP000593566"/>
    </source>
</evidence>
<dbReference type="GeneID" id="59334933"/>
<keyword evidence="3 5" id="KW-0863">Zinc-finger</keyword>
<reference evidence="8 9" key="1">
    <citation type="journal article" date="2020" name="Genomics">
        <title>Complete, high-quality genomes from long-read metagenomic sequencing of two wolf lichen thalli reveals enigmatic genome architecture.</title>
        <authorList>
            <person name="McKenzie S.K."/>
            <person name="Walston R.F."/>
            <person name="Allen J.L."/>
        </authorList>
    </citation>
    <scope>NUCLEOTIDE SEQUENCE [LARGE SCALE GENOMIC DNA]</scope>
    <source>
        <strain evidence="8">WasteWater1</strain>
    </source>
</reference>
<dbReference type="PANTHER" id="PTHR15710">
    <property type="entry name" value="E3 UBIQUITIN-PROTEIN LIGASE PRAJA"/>
    <property type="match status" value="1"/>
</dbReference>
<dbReference type="PROSITE" id="PS00782">
    <property type="entry name" value="TFIIB"/>
    <property type="match status" value="1"/>
</dbReference>
<comment type="caution">
    <text evidence="8">The sequence shown here is derived from an EMBL/GenBank/DDBJ whole genome shotgun (WGS) entry which is preliminary data.</text>
</comment>
<dbReference type="PROSITE" id="PS50089">
    <property type="entry name" value="ZF_RING_2"/>
    <property type="match status" value="1"/>
</dbReference>
<proteinExistence type="inferred from homology"/>
<dbReference type="GO" id="GO:0017025">
    <property type="term" value="F:TBP-class protein binding"/>
    <property type="evidence" value="ECO:0007669"/>
    <property type="project" value="InterPro"/>
</dbReference>
<gene>
    <name evidence="8" type="ORF">HO133_006532</name>
</gene>
<evidence type="ECO:0000256" key="6">
    <source>
        <dbReference type="SAM" id="MobiDB-lite"/>
    </source>
</evidence>
<dbReference type="InterPro" id="IPR013083">
    <property type="entry name" value="Znf_RING/FYVE/PHD"/>
</dbReference>
<sequence>MAEQFLHQLLRKENSVQSDESQQCHICLSEFGTLSSDTGVIECQIRLPCNHTLGSACIATWLKSNNTCPVCRHVLFPRPADDDDDDVDDDDDESQIVRSGRTSPVYIDTDDEEYDEHLSTRVARAARISELTFSYSAALHLNASITICSHGIAEKCGSLNSLPGRSEASIAAASVYMASHIGLQPKTLREISQLADNTEGTIQTVYRRIYAYFHTMPEGTWTQICRGLPWHSDDWPPLEHEFVDGETGEDEEYMEDIWSHFSTELHLQPTVVTIAKRMAIKLEAWPALASYEPISLAAICIYIASYMAGSPESHVEVARVAGDSLSFLLSAYEQVYADREQLLDSTMTTVDLPCPPSNGNPPF</sequence>
<organism evidence="8 9">
    <name type="scientific">Letharia lupina</name>
    <dbReference type="NCBI Taxonomy" id="560253"/>
    <lineage>
        <taxon>Eukaryota</taxon>
        <taxon>Fungi</taxon>
        <taxon>Dikarya</taxon>
        <taxon>Ascomycota</taxon>
        <taxon>Pezizomycotina</taxon>
        <taxon>Lecanoromycetes</taxon>
        <taxon>OSLEUM clade</taxon>
        <taxon>Lecanoromycetidae</taxon>
        <taxon>Lecanorales</taxon>
        <taxon>Lecanorineae</taxon>
        <taxon>Parmeliaceae</taxon>
        <taxon>Letharia</taxon>
    </lineage>
</organism>
<comment type="similarity">
    <text evidence="1">Belongs to the TFIIB family.</text>
</comment>
<dbReference type="SUPFAM" id="SSF47954">
    <property type="entry name" value="Cyclin-like"/>
    <property type="match status" value="2"/>
</dbReference>
<evidence type="ECO:0000256" key="2">
    <source>
        <dbReference type="ARBA" id="ARBA00022723"/>
    </source>
</evidence>
<dbReference type="InterPro" id="IPR001841">
    <property type="entry name" value="Znf_RING"/>
</dbReference>
<evidence type="ECO:0000256" key="1">
    <source>
        <dbReference type="ARBA" id="ARBA00010857"/>
    </source>
</evidence>
<dbReference type="Proteomes" id="UP000593566">
    <property type="component" value="Unassembled WGS sequence"/>
</dbReference>
<dbReference type="InterPro" id="IPR023486">
    <property type="entry name" value="TFIIB_CS"/>
</dbReference>
<dbReference type="InterPro" id="IPR036915">
    <property type="entry name" value="Cyclin-like_sf"/>
</dbReference>
<keyword evidence="2" id="KW-0479">Metal-binding</keyword>
<dbReference type="Pfam" id="PF00382">
    <property type="entry name" value="TFIIB"/>
    <property type="match status" value="1"/>
</dbReference>
<evidence type="ECO:0000256" key="5">
    <source>
        <dbReference type="PROSITE-ProRule" id="PRU00175"/>
    </source>
</evidence>
<dbReference type="EMBL" id="JACCJB010000025">
    <property type="protein sequence ID" value="KAF6217705.1"/>
    <property type="molecule type" value="Genomic_DNA"/>
</dbReference>
<dbReference type="Gene3D" id="3.30.40.10">
    <property type="entry name" value="Zinc/RING finger domain, C3HC4 (zinc finger)"/>
    <property type="match status" value="1"/>
</dbReference>
<keyword evidence="9" id="KW-1185">Reference proteome</keyword>
<feature type="domain" description="RING-type" evidence="7">
    <location>
        <begin position="24"/>
        <end position="72"/>
    </location>
</feature>
<evidence type="ECO:0000256" key="4">
    <source>
        <dbReference type="ARBA" id="ARBA00022833"/>
    </source>
</evidence>
<dbReference type="Gene3D" id="1.10.472.10">
    <property type="entry name" value="Cyclin-like"/>
    <property type="match status" value="2"/>
</dbReference>
<evidence type="ECO:0000313" key="8">
    <source>
        <dbReference type="EMBL" id="KAF6217705.1"/>
    </source>
</evidence>
<dbReference type="AlphaFoldDB" id="A0A8H6C6B6"/>